<evidence type="ECO:0000313" key="6">
    <source>
        <dbReference type="Proteomes" id="UP000448867"/>
    </source>
</evidence>
<keyword evidence="3" id="KW-0732">Signal</keyword>
<dbReference type="PANTHER" id="PTHR46847:SF1">
    <property type="entry name" value="D-ALLOSE-BINDING PERIPLASMIC PROTEIN-RELATED"/>
    <property type="match status" value="1"/>
</dbReference>
<keyword evidence="6" id="KW-1185">Reference proteome</keyword>
<evidence type="ECO:0000313" key="5">
    <source>
        <dbReference type="EMBL" id="MRX72821.1"/>
    </source>
</evidence>
<proteinExistence type="inferred from homology"/>
<comment type="similarity">
    <text evidence="2">Belongs to the bacterial solute-binding protein 2 family.</text>
</comment>
<dbReference type="AlphaFoldDB" id="A0A7X2J015"/>
<name>A0A7X2J015_9BACI</name>
<dbReference type="Proteomes" id="UP000448867">
    <property type="component" value="Unassembled WGS sequence"/>
</dbReference>
<dbReference type="Pfam" id="PF13407">
    <property type="entry name" value="Peripla_BP_4"/>
    <property type="match status" value="1"/>
</dbReference>
<evidence type="ECO:0000256" key="2">
    <source>
        <dbReference type="ARBA" id="ARBA00007639"/>
    </source>
</evidence>
<gene>
    <name evidence="5" type="ORF">GJU40_11755</name>
</gene>
<dbReference type="GO" id="GO:0030313">
    <property type="term" value="C:cell envelope"/>
    <property type="evidence" value="ECO:0007669"/>
    <property type="project" value="UniProtKB-SubCell"/>
</dbReference>
<dbReference type="InterPro" id="IPR028082">
    <property type="entry name" value="Peripla_BP_I"/>
</dbReference>
<evidence type="ECO:0000259" key="4">
    <source>
        <dbReference type="Pfam" id="PF13407"/>
    </source>
</evidence>
<feature type="domain" description="Periplasmic binding protein" evidence="4">
    <location>
        <begin position="46"/>
        <end position="301"/>
    </location>
</feature>
<accession>A0A7X2J015</accession>
<dbReference type="SUPFAM" id="SSF53822">
    <property type="entry name" value="Periplasmic binding protein-like I"/>
    <property type="match status" value="1"/>
</dbReference>
<protein>
    <submittedName>
        <fullName evidence="5">Substrate-binding domain-containing protein</fullName>
    </submittedName>
</protein>
<comment type="caution">
    <text evidence="5">The sequence shown here is derived from an EMBL/GenBank/DDBJ whole genome shotgun (WGS) entry which is preliminary data.</text>
</comment>
<reference evidence="5 6" key="1">
    <citation type="submission" date="2019-11" db="EMBL/GenBank/DDBJ databases">
        <title>Bacillus lacus genome.</title>
        <authorList>
            <person name="Allen C.J."/>
            <person name="Newman J.D."/>
        </authorList>
    </citation>
    <scope>NUCLEOTIDE SEQUENCE [LARGE SCALE GENOMIC DNA]</scope>
    <source>
        <strain evidence="5 6">KCTC 33946</strain>
    </source>
</reference>
<organism evidence="5 6">
    <name type="scientific">Metabacillus lacus</name>
    <dbReference type="NCBI Taxonomy" id="1983721"/>
    <lineage>
        <taxon>Bacteria</taxon>
        <taxon>Bacillati</taxon>
        <taxon>Bacillota</taxon>
        <taxon>Bacilli</taxon>
        <taxon>Bacillales</taxon>
        <taxon>Bacillaceae</taxon>
        <taxon>Metabacillus</taxon>
    </lineage>
</organism>
<sequence>MFKRSLYSIALALFLVTSALTIYFGKETFHFNTPPAGAESPPAYHFVLIPEELDNDYWHLVEQGAREAARHLHVHLEYLGPKQADLEEHLKTIDMAIAGKVDGIMTQAINDGEFSPLIKKAGEKGIPLVTIDTDAPGSSRKAYIGTDNYYAGFLAGKALLTDTEGEQFVGIVTGRLEAAHQKLRVQGFRDAVEHEKRVQILDVKESNITKIGAVEAAYGLLKAHPQITALYGTSALDGSGMAQVVERLRTDNPPYVIAFDTLPETISYLESGLIDATIVQYPYKMGYRAVQSLVALQEGKKLDELQHTETTVLRKENLPFSPLSQRGEVQ</sequence>
<dbReference type="Gene3D" id="3.40.50.2300">
    <property type="match status" value="2"/>
</dbReference>
<dbReference type="InterPro" id="IPR025997">
    <property type="entry name" value="SBP_2_dom"/>
</dbReference>
<dbReference type="PANTHER" id="PTHR46847">
    <property type="entry name" value="D-ALLOSE-BINDING PERIPLASMIC PROTEIN-RELATED"/>
    <property type="match status" value="1"/>
</dbReference>
<dbReference type="RefSeq" id="WP_154308030.1">
    <property type="nucleotide sequence ID" value="NZ_WKKI01000022.1"/>
</dbReference>
<comment type="subcellular location">
    <subcellularLocation>
        <location evidence="1">Cell envelope</location>
    </subcellularLocation>
</comment>
<evidence type="ECO:0000256" key="1">
    <source>
        <dbReference type="ARBA" id="ARBA00004196"/>
    </source>
</evidence>
<dbReference type="CDD" id="cd06314">
    <property type="entry name" value="PBP1_tmGBP"/>
    <property type="match status" value="1"/>
</dbReference>
<evidence type="ECO:0000256" key="3">
    <source>
        <dbReference type="ARBA" id="ARBA00022729"/>
    </source>
</evidence>
<dbReference type="EMBL" id="WKKI01000022">
    <property type="protein sequence ID" value="MRX72821.1"/>
    <property type="molecule type" value="Genomic_DNA"/>
</dbReference>
<dbReference type="OrthoDB" id="6196975at2"/>
<dbReference type="GO" id="GO:0030246">
    <property type="term" value="F:carbohydrate binding"/>
    <property type="evidence" value="ECO:0007669"/>
    <property type="project" value="UniProtKB-ARBA"/>
</dbReference>